<evidence type="ECO:0000256" key="1">
    <source>
        <dbReference type="SAM" id="MobiDB-lite"/>
    </source>
</evidence>
<accession>A0AAD5T738</accession>
<feature type="compositionally biased region" description="Low complexity" evidence="1">
    <location>
        <begin position="43"/>
        <end position="56"/>
    </location>
</feature>
<feature type="compositionally biased region" description="Polar residues" evidence="1">
    <location>
        <begin position="168"/>
        <end position="178"/>
    </location>
</feature>
<feature type="compositionally biased region" description="Basic and acidic residues" evidence="1">
    <location>
        <begin position="1"/>
        <end position="13"/>
    </location>
</feature>
<keyword evidence="3" id="KW-1185">Reference proteome</keyword>
<feature type="region of interest" description="Disordered" evidence="1">
    <location>
        <begin position="1"/>
        <end position="103"/>
    </location>
</feature>
<proteinExistence type="predicted"/>
<feature type="region of interest" description="Disordered" evidence="1">
    <location>
        <begin position="643"/>
        <end position="666"/>
    </location>
</feature>
<feature type="compositionally biased region" description="Polar residues" evidence="1">
    <location>
        <begin position="650"/>
        <end position="664"/>
    </location>
</feature>
<dbReference type="EMBL" id="JADGJH010000218">
    <property type="protein sequence ID" value="KAJ3133411.1"/>
    <property type="molecule type" value="Genomic_DNA"/>
</dbReference>
<feature type="region of interest" description="Disordered" evidence="1">
    <location>
        <begin position="680"/>
        <end position="700"/>
    </location>
</feature>
<organism evidence="2 3">
    <name type="scientific">Physocladia obscura</name>
    <dbReference type="NCBI Taxonomy" id="109957"/>
    <lineage>
        <taxon>Eukaryota</taxon>
        <taxon>Fungi</taxon>
        <taxon>Fungi incertae sedis</taxon>
        <taxon>Chytridiomycota</taxon>
        <taxon>Chytridiomycota incertae sedis</taxon>
        <taxon>Chytridiomycetes</taxon>
        <taxon>Chytridiales</taxon>
        <taxon>Chytriomycetaceae</taxon>
        <taxon>Physocladia</taxon>
    </lineage>
</organism>
<dbReference type="Proteomes" id="UP001211907">
    <property type="component" value="Unassembled WGS sequence"/>
</dbReference>
<feature type="compositionally biased region" description="Low complexity" evidence="1">
    <location>
        <begin position="88"/>
        <end position="103"/>
    </location>
</feature>
<reference evidence="2" key="1">
    <citation type="submission" date="2020-05" db="EMBL/GenBank/DDBJ databases">
        <title>Phylogenomic resolution of chytrid fungi.</title>
        <authorList>
            <person name="Stajich J.E."/>
            <person name="Amses K."/>
            <person name="Simmons R."/>
            <person name="Seto K."/>
            <person name="Myers J."/>
            <person name="Bonds A."/>
            <person name="Quandt C.A."/>
            <person name="Barry K."/>
            <person name="Liu P."/>
            <person name="Grigoriev I."/>
            <person name="Longcore J.E."/>
            <person name="James T.Y."/>
        </authorList>
    </citation>
    <scope>NUCLEOTIDE SEQUENCE</scope>
    <source>
        <strain evidence="2">JEL0513</strain>
    </source>
</reference>
<feature type="compositionally biased region" description="Basic and acidic residues" evidence="1">
    <location>
        <begin position="182"/>
        <end position="191"/>
    </location>
</feature>
<feature type="region of interest" description="Disordered" evidence="1">
    <location>
        <begin position="147"/>
        <end position="251"/>
    </location>
</feature>
<comment type="caution">
    <text evidence="2">The sequence shown here is derived from an EMBL/GenBank/DDBJ whole genome shotgun (WGS) entry which is preliminary data.</text>
</comment>
<name>A0AAD5T738_9FUNG</name>
<evidence type="ECO:0000313" key="2">
    <source>
        <dbReference type="EMBL" id="KAJ3133411.1"/>
    </source>
</evidence>
<sequence>MAPELRRRERGRSEVIPATPYARPQLLDSPAPTRQTARPIGITANETKSTTATTRLLPRRRDTFATKSNADLDDEFSGSESSAKNAGYNDDYNDNNNDSSATPPSSLFSSFFKAITTPAHSALEMLGVVAKPKANLTLQLQTLRTNSNVNNTDNADNDFESDRDNNDYPPSNNYQSAVSDLKNSDENHSSEKNFPNNHNRDPTPSPKKSLTEFEVTNNFSFSNVSRSSPDPDATPTAKKTTASLSSSTNNITPTKYDDIVEFLARKGEQPLTLEDAARLQGLIKKNIEASEAAKLAPAANVSQDDDGDRFNPFRASVALKLSDLAPISKEEQRLPLPPSQQNLFQSVLPPQLHSSHIQHQQQQLQQLQQSSMSSVPLFTFGASSNNPSASLFGPSKPLFQPLFTFSAKPNLVNPSIAVPHQSSMTAKTANLRGTRRTQRAGISQGYFGASFGTAPTVPSSSLSNTATIRRKEALQLSAIPTGLNTSEQGVEPSPKRHRADDLDGLAVSKPVDFIGGSGRTTRKRRTNGYGIIDEEEEADDKEENGGDGDDSASKLILGALDEAGPPTTSLMSELMNHEFERFSAPPPPPVVTELNRPNASSVMIASPIPKMKTIREVKAAITSSSKPKSALLSARIIDFKPNAAVGGTPSRPSNKNTGTFNKPSESIKRPISFPIVSQQHQAVDEGNSGNTTPGKRLRENRRASLIANTALTSSSNNRSLEIQGNNNGDDSGNLNNLSAFGFGIPAAKTPVVKATDAAAVKTPFVAATGVQEPVKLSFGTNSDPETGFGAFSSSSILSSAAVPTAKAARTPISFLSGVAPVGGGSDFGTSNGRLLSDAAKTNGNETALIPVGDSGVAMNGIFDSSDSKNIDDGISNSQDKEMLLVWDSIIAMPVAQLPKFDFSEAESKTGSLFPVGFQIENNNVLQREIDNAQKNSAGS</sequence>
<feature type="compositionally biased region" description="Polar residues" evidence="1">
    <location>
        <begin position="680"/>
        <end position="693"/>
    </location>
</feature>
<feature type="region of interest" description="Disordered" evidence="1">
    <location>
        <begin position="527"/>
        <end position="553"/>
    </location>
</feature>
<feature type="compositionally biased region" description="Acidic residues" evidence="1">
    <location>
        <begin position="532"/>
        <end position="550"/>
    </location>
</feature>
<evidence type="ECO:0000313" key="3">
    <source>
        <dbReference type="Proteomes" id="UP001211907"/>
    </source>
</evidence>
<protein>
    <submittedName>
        <fullName evidence="2">Uncharacterized protein</fullName>
    </submittedName>
</protein>
<gene>
    <name evidence="2" type="ORF">HK100_004405</name>
</gene>
<feature type="compositionally biased region" description="Low complexity" evidence="1">
    <location>
        <begin position="217"/>
        <end position="248"/>
    </location>
</feature>
<dbReference type="AlphaFoldDB" id="A0AAD5T738"/>